<name>A0A9K3PC85_9STRA</name>
<proteinExistence type="predicted"/>
<comment type="caution">
    <text evidence="1">The sequence shown here is derived from an EMBL/GenBank/DDBJ whole genome shotgun (WGS) entry which is preliminary data.</text>
</comment>
<keyword evidence="2" id="KW-1185">Reference proteome</keyword>
<sequence length="228" mass="26526">MPNNRKRSGVETIGQNIVDQLLSDSGGSLARSWKRADRRVFCDVAVLPILKNNIDGSKQNRIVIQRLNQKLRLHLREQCQGRLSCQRILTEARIAANREISDACIYEITNRERQIKFISRQSRSTILLLVSTIRQGFRHISCQRQTRFSNKLTSDLEELGRKLREEKIATRHDRVLRAMAMDPVLDGLDCHEKATMFLALTNRFQKSRKERCEREEVIMAILERIATR</sequence>
<accession>A0A9K3PC85</accession>
<reference evidence="1" key="2">
    <citation type="submission" date="2021-04" db="EMBL/GenBank/DDBJ databases">
        <authorList>
            <person name="Podell S."/>
        </authorList>
    </citation>
    <scope>NUCLEOTIDE SEQUENCE</scope>
    <source>
        <strain evidence="1">Hildebrandi</strain>
    </source>
</reference>
<dbReference type="EMBL" id="JAGRRH010000026">
    <property type="protein sequence ID" value="KAG7341426.1"/>
    <property type="molecule type" value="Genomic_DNA"/>
</dbReference>
<dbReference type="AlphaFoldDB" id="A0A9K3PC85"/>
<protein>
    <submittedName>
        <fullName evidence="1">Uncharacterized protein</fullName>
    </submittedName>
</protein>
<reference evidence="1" key="1">
    <citation type="journal article" date="2021" name="Sci. Rep.">
        <title>Diploid genomic architecture of Nitzschia inconspicua, an elite biomass production diatom.</title>
        <authorList>
            <person name="Oliver A."/>
            <person name="Podell S."/>
            <person name="Pinowska A."/>
            <person name="Traller J.C."/>
            <person name="Smith S.R."/>
            <person name="McClure R."/>
            <person name="Beliaev A."/>
            <person name="Bohutskyi P."/>
            <person name="Hill E.A."/>
            <person name="Rabines A."/>
            <person name="Zheng H."/>
            <person name="Allen L.Z."/>
            <person name="Kuo A."/>
            <person name="Grigoriev I.V."/>
            <person name="Allen A.E."/>
            <person name="Hazlebeck D."/>
            <person name="Allen E.E."/>
        </authorList>
    </citation>
    <scope>NUCLEOTIDE SEQUENCE</scope>
    <source>
        <strain evidence="1">Hildebrandi</strain>
    </source>
</reference>
<evidence type="ECO:0000313" key="2">
    <source>
        <dbReference type="Proteomes" id="UP000693970"/>
    </source>
</evidence>
<evidence type="ECO:0000313" key="1">
    <source>
        <dbReference type="EMBL" id="KAG7341426.1"/>
    </source>
</evidence>
<gene>
    <name evidence="1" type="ORF">IV203_023378</name>
</gene>
<dbReference type="Proteomes" id="UP000693970">
    <property type="component" value="Unassembled WGS sequence"/>
</dbReference>
<organism evidence="1 2">
    <name type="scientific">Nitzschia inconspicua</name>
    <dbReference type="NCBI Taxonomy" id="303405"/>
    <lineage>
        <taxon>Eukaryota</taxon>
        <taxon>Sar</taxon>
        <taxon>Stramenopiles</taxon>
        <taxon>Ochrophyta</taxon>
        <taxon>Bacillariophyta</taxon>
        <taxon>Bacillariophyceae</taxon>
        <taxon>Bacillariophycidae</taxon>
        <taxon>Bacillariales</taxon>
        <taxon>Bacillariaceae</taxon>
        <taxon>Nitzschia</taxon>
    </lineage>
</organism>